<gene>
    <name evidence="2" type="ORF">DXZ20_34960</name>
</gene>
<name>A0A6M0RX11_9CYAN</name>
<dbReference type="InterPro" id="IPR027417">
    <property type="entry name" value="P-loop_NTPase"/>
</dbReference>
<evidence type="ECO:0000313" key="2">
    <source>
        <dbReference type="EMBL" id="NEZ60754.1"/>
    </source>
</evidence>
<dbReference type="AlphaFoldDB" id="A0A6M0RX11"/>
<evidence type="ECO:0000313" key="3">
    <source>
        <dbReference type="Proteomes" id="UP000481033"/>
    </source>
</evidence>
<accession>A0A6M0RX11</accession>
<sequence length="1096" mass="125905">MTTPNNPFPGLQLFLSKFGTNIAMSSGIAAALIWSKKVSNLDISEVFFFSFTSAVFLEILKNLFQRFTKRLETKLGEKVDSLADYLFDGVSLLIQLLRYQAPLRFIDRYQKFVQTLYGDFELPGSKANLAFNCELEEVYISFNFSYDDYHKTPIRPTDEYGLSAIWQSLTSRGGTRKYQPIMITGNPGAGKTTLLKYLLLASSGVKRTKATRKFRRLIPVFLPLREITSTILSDPSQNLATLVETQESIQTLNPALGWFHRQLKRGRCLVMLDGMDEIGNEQDQAKIGHWISQQIRLYPDSAFIVTSRPFTDRKEIIKGITTFLEIRSINFKQAERFILSWYEHHEEMKSQGAKNKRDRAATVVKAHRKANELIVRIKRNPYLFQLTSTPLLLIMIITIYENGYELPKSRGALYKEICKVMIERRTVSEGQQKAIQLTADQTLLVLQGLAFELVMKERLLFSLEDQTIQNLVRKSLNECPGGEKISVETFISYVVNDVGLLTLSDKVGFYEFNHRCIQEYLAASMIKNKRCEHLLIARILHAWWSETIRLYAAQSNATRIIEEAHKLATSGTKSVVAFKLVYDCLAEAMQVDLPLRTRLENALDTHLNSDDPILRTKAAEVKIVQRFDRLVPVARNLEIDQTHVMACEYQLFIDEQRRSTGAAHQPDYWLKPVFTADMALQPIMGIRPQDATTFCTWLTQKYGHGNFAFRLPKITEEVSFFQERLIQQQSSGGWCTQDDICQLANINLNQSKAWRHAINQQLSHQIYWAQQLKTQVSRTIDVCLKYQQMDGKAFFNLTELLPHNRFSSHHTTRLGLDVTTVDNLIMALKLVTSIYQKIQRARTEAKGYGISQQRKAILELASWTDQSPILRHYQLGNTFRQFEKRLGLHDYPIRDLAFKVVKTVLAILIEFLTLTEHHIVARIRDLKTAWTLCEEGISIELQDMSKCTAIGQILLADLKKGCTGTKQMPKLLKQLSGNEIGLIHLMYPKWITHVENDFEQSFSRQFASQRNVMNTCAHLLMASSMWYSLTKAHPLGKNTQIIKQLTQNKKLSDMSYLNKRNQALKAYVLAMLLEQQIQGRLSPWGSIRIVRERILD</sequence>
<evidence type="ECO:0000259" key="1">
    <source>
        <dbReference type="PROSITE" id="PS50837"/>
    </source>
</evidence>
<dbReference type="SUPFAM" id="SSF52540">
    <property type="entry name" value="P-loop containing nucleoside triphosphate hydrolases"/>
    <property type="match status" value="1"/>
</dbReference>
<feature type="domain" description="NACHT" evidence="1">
    <location>
        <begin position="179"/>
        <end position="309"/>
    </location>
</feature>
<dbReference type="PANTHER" id="PTHR46844:SF1">
    <property type="entry name" value="SLR5058 PROTEIN"/>
    <property type="match status" value="1"/>
</dbReference>
<dbReference type="Gene3D" id="3.90.1580.10">
    <property type="entry name" value="paralog of FGE (formylglycine-generating enzyme)"/>
    <property type="match status" value="1"/>
</dbReference>
<dbReference type="PROSITE" id="PS50837">
    <property type="entry name" value="NACHT"/>
    <property type="match status" value="1"/>
</dbReference>
<dbReference type="PANTHER" id="PTHR46844">
    <property type="entry name" value="SLR5058 PROTEIN"/>
    <property type="match status" value="1"/>
</dbReference>
<dbReference type="RefSeq" id="WP_163703105.1">
    <property type="nucleotide sequence ID" value="NZ_QXHD01000004.1"/>
</dbReference>
<dbReference type="InterPro" id="IPR042095">
    <property type="entry name" value="SUMF_sf"/>
</dbReference>
<protein>
    <submittedName>
        <fullName evidence="2">NACHT domain-containing protein</fullName>
    </submittedName>
</protein>
<dbReference type="Gene3D" id="3.40.50.300">
    <property type="entry name" value="P-loop containing nucleotide triphosphate hydrolases"/>
    <property type="match status" value="1"/>
</dbReference>
<comment type="caution">
    <text evidence="2">The sequence shown here is derived from an EMBL/GenBank/DDBJ whole genome shotgun (WGS) entry which is preliminary data.</text>
</comment>
<dbReference type="Proteomes" id="UP000481033">
    <property type="component" value="Unassembled WGS sequence"/>
</dbReference>
<dbReference type="EMBL" id="QXHD01000004">
    <property type="protein sequence ID" value="NEZ60754.1"/>
    <property type="molecule type" value="Genomic_DNA"/>
</dbReference>
<keyword evidence="3" id="KW-1185">Reference proteome</keyword>
<reference evidence="2 3" key="1">
    <citation type="journal article" date="2020" name="Microb. Ecol.">
        <title>Ecogenomics of the Marine Benthic Filamentous Cyanobacterium Adonisia.</title>
        <authorList>
            <person name="Walter J.M."/>
            <person name="Coutinho F.H."/>
            <person name="Leomil L."/>
            <person name="Hargreaves P.I."/>
            <person name="Campeao M.E."/>
            <person name="Vieira V.V."/>
            <person name="Silva B.S."/>
            <person name="Fistarol G.O."/>
            <person name="Salomon P.S."/>
            <person name="Sawabe T."/>
            <person name="Mino S."/>
            <person name="Hosokawa M."/>
            <person name="Miyashita H."/>
            <person name="Maruyama F."/>
            <person name="van Verk M.C."/>
            <person name="Dutilh B.E."/>
            <person name="Thompson C.C."/>
            <person name="Thompson F.L."/>
        </authorList>
    </citation>
    <scope>NUCLEOTIDE SEQUENCE [LARGE SCALE GENOMIC DNA]</scope>
    <source>
        <strain evidence="2 3">CCMR0081</strain>
    </source>
</reference>
<proteinExistence type="predicted"/>
<dbReference type="InterPro" id="IPR007111">
    <property type="entry name" value="NACHT_NTPase"/>
</dbReference>
<dbReference type="Pfam" id="PF05729">
    <property type="entry name" value="NACHT"/>
    <property type="match status" value="1"/>
</dbReference>
<organism evidence="2 3">
    <name type="scientific">Adonisia turfae CCMR0081</name>
    <dbReference type="NCBI Taxonomy" id="2292702"/>
    <lineage>
        <taxon>Bacteria</taxon>
        <taxon>Bacillati</taxon>
        <taxon>Cyanobacteriota</taxon>
        <taxon>Adonisia</taxon>
        <taxon>Adonisia turfae</taxon>
    </lineage>
</organism>